<name>A0A1X6NUT3_PORUM</name>
<dbReference type="Proteomes" id="UP000218209">
    <property type="component" value="Unassembled WGS sequence"/>
</dbReference>
<sequence length="423" mass="46147">MTAASILRFIIHTEDFLRAYLQSDRLPEPVYVRIPPEAGEPDDHVWAFTRAIYGKDDAGRHFHFSTQARYLAVPGIIHSAAFDTVYLIPGQGALCTYVDDTFSAGTPTFDLAVTAAMQDYNTHRPDRGNVTFAGLIATTDDAGIRCSAGPYTSTLRPAPTSDRPQDRLASPTALHSLATQLLWVGRCARPDVLTNATNLANLPTPTSLDARHANDTLAILTRRPITLHFPRLHRPSLHLSIYVDYSGSATSPPAKRQVGYLAALTNDTHRFSLLHWVSHRPRRVCRGSTAGELLALADAYAASFDFRLLLQELLNQRVPIDAYTDSATTYELVTSFKDPADMSGKNDLHLLRRALLGGDLAEFNHIHGNDNPADALSKPSFSRPAPTAALSTALTSGTLTTPVVSHTTTDGYRNQPRAGIDLA</sequence>
<accession>A0A1X6NUT3</accession>
<reference evidence="2 3" key="1">
    <citation type="submission" date="2017-03" db="EMBL/GenBank/DDBJ databases">
        <title>WGS assembly of Porphyra umbilicalis.</title>
        <authorList>
            <person name="Brawley S.H."/>
            <person name="Blouin N.A."/>
            <person name="Ficko-Blean E."/>
            <person name="Wheeler G.L."/>
            <person name="Lohr M."/>
            <person name="Goodson H.V."/>
            <person name="Jenkins J.W."/>
            <person name="Blaby-Haas C.E."/>
            <person name="Helliwell K.E."/>
            <person name="Chan C."/>
            <person name="Marriage T."/>
            <person name="Bhattacharya D."/>
            <person name="Klein A.S."/>
            <person name="Badis Y."/>
            <person name="Brodie J."/>
            <person name="Cao Y."/>
            <person name="Collen J."/>
            <person name="Dittami S.M."/>
            <person name="Gachon C.M."/>
            <person name="Green B.R."/>
            <person name="Karpowicz S."/>
            <person name="Kim J.W."/>
            <person name="Kudahl U."/>
            <person name="Lin S."/>
            <person name="Michel G."/>
            <person name="Mittag M."/>
            <person name="Olson B.J."/>
            <person name="Pangilinan J."/>
            <person name="Peng Y."/>
            <person name="Qiu H."/>
            <person name="Shu S."/>
            <person name="Singer J.T."/>
            <person name="Smith A.G."/>
            <person name="Sprecher B.N."/>
            <person name="Wagner V."/>
            <person name="Wang W."/>
            <person name="Wang Z.-Y."/>
            <person name="Yan J."/>
            <person name="Yarish C."/>
            <person name="Zoeuner-Riek S."/>
            <person name="Zhuang Y."/>
            <person name="Zou Y."/>
            <person name="Lindquist E.A."/>
            <person name="Grimwood J."/>
            <person name="Barry K."/>
            <person name="Rokhsar D.S."/>
            <person name="Schmutz J."/>
            <person name="Stiller J.W."/>
            <person name="Grossman A.R."/>
            <person name="Prochnik S.E."/>
        </authorList>
    </citation>
    <scope>NUCLEOTIDE SEQUENCE [LARGE SCALE GENOMIC DNA]</scope>
    <source>
        <strain evidence="2">4086291</strain>
    </source>
</reference>
<organism evidence="2 3">
    <name type="scientific">Porphyra umbilicalis</name>
    <name type="common">Purple laver</name>
    <name type="synonym">Red alga</name>
    <dbReference type="NCBI Taxonomy" id="2786"/>
    <lineage>
        <taxon>Eukaryota</taxon>
        <taxon>Rhodophyta</taxon>
        <taxon>Bangiophyceae</taxon>
        <taxon>Bangiales</taxon>
        <taxon>Bangiaceae</taxon>
        <taxon>Porphyra</taxon>
    </lineage>
</organism>
<keyword evidence="3" id="KW-1185">Reference proteome</keyword>
<evidence type="ECO:0000256" key="1">
    <source>
        <dbReference type="SAM" id="MobiDB-lite"/>
    </source>
</evidence>
<dbReference type="OrthoDB" id="4753111at2759"/>
<proteinExistence type="predicted"/>
<gene>
    <name evidence="2" type="ORF">BU14_0442s0013</name>
</gene>
<feature type="region of interest" description="Disordered" evidence="1">
    <location>
        <begin position="401"/>
        <end position="423"/>
    </location>
</feature>
<evidence type="ECO:0008006" key="4">
    <source>
        <dbReference type="Google" id="ProtNLM"/>
    </source>
</evidence>
<dbReference type="EMBL" id="KV919065">
    <property type="protein sequence ID" value="OSX72378.1"/>
    <property type="molecule type" value="Genomic_DNA"/>
</dbReference>
<protein>
    <recommendedName>
        <fullName evidence="4">Reverse transcriptase Ty1/copia-type domain-containing protein</fullName>
    </recommendedName>
</protein>
<evidence type="ECO:0000313" key="3">
    <source>
        <dbReference type="Proteomes" id="UP000218209"/>
    </source>
</evidence>
<dbReference type="AlphaFoldDB" id="A0A1X6NUT3"/>
<evidence type="ECO:0000313" key="2">
    <source>
        <dbReference type="EMBL" id="OSX72378.1"/>
    </source>
</evidence>